<keyword evidence="1" id="KW-0472">Membrane</keyword>
<dbReference type="EMBL" id="CP010086">
    <property type="protein sequence ID" value="AJG98630.1"/>
    <property type="molecule type" value="Genomic_DNA"/>
</dbReference>
<evidence type="ECO:0000256" key="1">
    <source>
        <dbReference type="SAM" id="Phobius"/>
    </source>
</evidence>
<name>A0A0B5QCG5_CLOBE</name>
<dbReference type="Proteomes" id="UP000031866">
    <property type="component" value="Chromosome"/>
</dbReference>
<feature type="transmembrane region" description="Helical" evidence="1">
    <location>
        <begin position="93"/>
        <end position="126"/>
    </location>
</feature>
<evidence type="ECO:0000313" key="2">
    <source>
        <dbReference type="EMBL" id="AJG98630.1"/>
    </source>
</evidence>
<keyword evidence="1" id="KW-1133">Transmembrane helix</keyword>
<feature type="transmembrane region" description="Helical" evidence="1">
    <location>
        <begin position="138"/>
        <end position="162"/>
    </location>
</feature>
<dbReference type="RefSeq" id="WP_041895900.1">
    <property type="nucleotide sequence ID" value="NZ_CP010086.2"/>
</dbReference>
<evidence type="ECO:0000313" key="3">
    <source>
        <dbReference type="Proteomes" id="UP000031866"/>
    </source>
</evidence>
<accession>A0A0B5QCG5</accession>
<gene>
    <name evidence="2" type="ORF">LF65_02032</name>
</gene>
<protein>
    <submittedName>
        <fullName evidence="2">Uncharacterized protein</fullName>
    </submittedName>
</protein>
<dbReference type="OrthoDB" id="1910083at2"/>
<proteinExistence type="predicted"/>
<keyword evidence="1" id="KW-0812">Transmembrane</keyword>
<dbReference type="AlphaFoldDB" id="A0A0B5QCG5"/>
<dbReference type="KEGG" id="cbei:LF65_02032"/>
<organism evidence="2 3">
    <name type="scientific">Clostridium beijerinckii</name>
    <name type="common">Clostridium MP</name>
    <dbReference type="NCBI Taxonomy" id="1520"/>
    <lineage>
        <taxon>Bacteria</taxon>
        <taxon>Bacillati</taxon>
        <taxon>Bacillota</taxon>
        <taxon>Clostridia</taxon>
        <taxon>Eubacteriales</taxon>
        <taxon>Clostridiaceae</taxon>
        <taxon>Clostridium</taxon>
    </lineage>
</organism>
<sequence length="163" mass="18665">MGTQRWIANVDNINYTIEYSKNFLRKTLLVNNIPVKLQSSKTFGVTRETTFKLGSKTAILVSIDNNCDIAINGTYLDSGEKYVQVKYMPGWNFIFLGLILLIFILSYDSLCSALFTLAGFYFLIRVSIEPSLNTRQRLLICSFITFSMHLFFWGVLFVLISIL</sequence>
<reference evidence="3" key="1">
    <citation type="submission" date="2014-12" db="EMBL/GenBank/DDBJ databases">
        <title>Genome sequence of Clostridium beijerinckii strain 59B.</title>
        <authorList>
            <person name="Little G.T."/>
            <person name="Minton N.P."/>
        </authorList>
    </citation>
    <scope>NUCLEOTIDE SEQUENCE [LARGE SCALE GENOMIC DNA]</scope>
    <source>
        <strain evidence="3">59B</strain>
    </source>
</reference>